<gene>
    <name evidence="1" type="ORF">HUK38_04425</name>
</gene>
<reference evidence="1 2" key="1">
    <citation type="journal article" date="2020" name="Arch. Microbiol.">
        <title>The genome sequence of the giant phototrophic gammaproteobacterium Thiospirillum jenense gives insight into its physiological properties and phylogenetic relationships.</title>
        <authorList>
            <person name="Imhoff J.F."/>
            <person name="Meyer T.E."/>
            <person name="Kyndt J.A."/>
        </authorList>
    </citation>
    <scope>NUCLEOTIDE SEQUENCE [LARGE SCALE GENOMIC DNA]</scope>
    <source>
        <strain evidence="1 2">DSM 216</strain>
    </source>
</reference>
<proteinExistence type="predicted"/>
<dbReference type="AlphaFoldDB" id="A0A839HDK9"/>
<name>A0A839HDK9_9GAMM</name>
<organism evidence="1 2">
    <name type="scientific">Thiospirillum jenense</name>
    <dbReference type="NCBI Taxonomy" id="1653858"/>
    <lineage>
        <taxon>Bacteria</taxon>
        <taxon>Pseudomonadati</taxon>
        <taxon>Pseudomonadota</taxon>
        <taxon>Gammaproteobacteria</taxon>
        <taxon>Chromatiales</taxon>
        <taxon>Chromatiaceae</taxon>
        <taxon>Thiospirillum</taxon>
    </lineage>
</organism>
<comment type="caution">
    <text evidence="1">The sequence shown here is derived from an EMBL/GenBank/DDBJ whole genome shotgun (WGS) entry which is preliminary data.</text>
</comment>
<evidence type="ECO:0000313" key="2">
    <source>
        <dbReference type="Proteomes" id="UP000548632"/>
    </source>
</evidence>
<protein>
    <submittedName>
        <fullName evidence="1">Uncharacterized protein</fullName>
    </submittedName>
</protein>
<dbReference type="Proteomes" id="UP000548632">
    <property type="component" value="Unassembled WGS sequence"/>
</dbReference>
<keyword evidence="2" id="KW-1185">Reference proteome</keyword>
<dbReference type="RefSeq" id="WP_182582863.1">
    <property type="nucleotide sequence ID" value="NZ_JABVCQ010000007.1"/>
</dbReference>
<accession>A0A839HDK9</accession>
<evidence type="ECO:0000313" key="1">
    <source>
        <dbReference type="EMBL" id="MBB1125476.1"/>
    </source>
</evidence>
<sequence>MNDTLSKIRAKAEHASDSQVTQQQTQQVAAAIRARAAAPLFAAFNDIKNEFVRVDLLKQIWPTDFDRRNDRVIGLVIEIIGGDAHPCGLKLQIPGGHRSFAVELAADGSIAYTSTREAQGGRPQYITFQNETQWMEFFYKTMAYILEV</sequence>
<dbReference type="EMBL" id="JABVCQ010000007">
    <property type="protein sequence ID" value="MBB1125476.1"/>
    <property type="molecule type" value="Genomic_DNA"/>
</dbReference>